<dbReference type="EMBL" id="CP000561">
    <property type="protein sequence ID" value="ABO07820.1"/>
    <property type="molecule type" value="Genomic_DNA"/>
</dbReference>
<accession>A3MT53</accession>
<evidence type="ECO:0000313" key="3">
    <source>
        <dbReference type="Proteomes" id="UP000001431"/>
    </source>
</evidence>
<dbReference type="KEGG" id="pcl:Pcal_0385"/>
<evidence type="ECO:0000259" key="1">
    <source>
        <dbReference type="Pfam" id="PF01909"/>
    </source>
</evidence>
<organism evidence="2 3">
    <name type="scientific">Pyrobaculum calidifontis (strain DSM 21063 / JCM 11548 / VA1)</name>
    <dbReference type="NCBI Taxonomy" id="410359"/>
    <lineage>
        <taxon>Archaea</taxon>
        <taxon>Thermoproteota</taxon>
        <taxon>Thermoprotei</taxon>
        <taxon>Thermoproteales</taxon>
        <taxon>Thermoproteaceae</taxon>
        <taxon>Pyrobaculum</taxon>
    </lineage>
</organism>
<gene>
    <name evidence="2" type="ordered locus">Pcal_0385</name>
</gene>
<evidence type="ECO:0000313" key="2">
    <source>
        <dbReference type="EMBL" id="ABO07820.1"/>
    </source>
</evidence>
<dbReference type="Proteomes" id="UP000001431">
    <property type="component" value="Chromosome"/>
</dbReference>
<dbReference type="CDD" id="cd05403">
    <property type="entry name" value="NT_KNTase_like"/>
    <property type="match status" value="1"/>
</dbReference>
<feature type="domain" description="Polymerase nucleotidyl transferase" evidence="1">
    <location>
        <begin position="18"/>
        <end position="71"/>
    </location>
</feature>
<keyword evidence="3" id="KW-1185">Reference proteome</keyword>
<sequence>MSSGIYRLKDLNKSLDVEELANFLSALREGALSIVVFGSAARGRYVRGLSDVDVLVITAQEPERRALTRGLTFGDVNVIFMSREEYCRTVRAGNQIALETWERGVVVYGAEPRELCHNN</sequence>
<reference evidence="2" key="1">
    <citation type="submission" date="2007-02" db="EMBL/GenBank/DDBJ databases">
        <title>Complete sequence of Pyrobaculum calidifontis JCM 11548.</title>
        <authorList>
            <consortium name="US DOE Joint Genome Institute"/>
            <person name="Copeland A."/>
            <person name="Lucas S."/>
            <person name="Lapidus A."/>
            <person name="Barry K."/>
            <person name="Glavina del Rio T."/>
            <person name="Dalin E."/>
            <person name="Tice H."/>
            <person name="Pitluck S."/>
            <person name="Chain P."/>
            <person name="Malfatti S."/>
            <person name="Shin M."/>
            <person name="Vergez L."/>
            <person name="Schmutz J."/>
            <person name="Larimer F."/>
            <person name="Land M."/>
            <person name="Hauser L."/>
            <person name="Kyrpides N."/>
            <person name="Mikhailova N."/>
            <person name="Cozen A.E."/>
            <person name="Fitz-Gibbon S.T."/>
            <person name="House C.H."/>
            <person name="Saltikov C."/>
            <person name="Lowe T.M."/>
            <person name="Richardson P."/>
        </authorList>
    </citation>
    <scope>NUCLEOTIDE SEQUENCE [LARGE SCALE GENOMIC DNA]</scope>
    <source>
        <strain evidence="2">JCM 11548</strain>
    </source>
</reference>
<dbReference type="Gene3D" id="3.30.460.10">
    <property type="entry name" value="Beta Polymerase, domain 2"/>
    <property type="match status" value="1"/>
</dbReference>
<dbReference type="AlphaFoldDB" id="A3MT53"/>
<dbReference type="InterPro" id="IPR043519">
    <property type="entry name" value="NT_sf"/>
</dbReference>
<proteinExistence type="predicted"/>
<dbReference type="STRING" id="410359.Pcal_0385"/>
<dbReference type="HOGENOM" id="CLU_149109_0_0_2"/>
<name>A3MT53_PYRCJ</name>
<dbReference type="InterPro" id="IPR002934">
    <property type="entry name" value="Polymerase_NTP_transf_dom"/>
</dbReference>
<dbReference type="Pfam" id="PF01909">
    <property type="entry name" value="NTP_transf_2"/>
    <property type="match status" value="1"/>
</dbReference>
<dbReference type="SUPFAM" id="SSF81301">
    <property type="entry name" value="Nucleotidyltransferase"/>
    <property type="match status" value="1"/>
</dbReference>
<dbReference type="GO" id="GO:0016779">
    <property type="term" value="F:nucleotidyltransferase activity"/>
    <property type="evidence" value="ECO:0007669"/>
    <property type="project" value="InterPro"/>
</dbReference>
<protein>
    <submittedName>
        <fullName evidence="2">DNA polymerase, beta domain protein region</fullName>
    </submittedName>
</protein>
<dbReference type="eggNOG" id="arCOG01211">
    <property type="taxonomic scope" value="Archaea"/>
</dbReference>